<reference evidence="16" key="1">
    <citation type="submission" date="2024-05" db="EMBL/GenBank/DDBJ databases">
        <authorList>
            <person name="Kim S."/>
            <person name="Heo J."/>
            <person name="Choi H."/>
            <person name="Choi Y."/>
            <person name="Kwon S.-W."/>
            <person name="Kim Y."/>
        </authorList>
    </citation>
    <scope>NUCLEOTIDE SEQUENCE</scope>
    <source>
        <strain evidence="16">KACC 23698</strain>
    </source>
</reference>
<dbReference type="SUPFAM" id="SSF52172">
    <property type="entry name" value="CheY-like"/>
    <property type="match status" value="1"/>
</dbReference>
<dbReference type="RefSeq" id="WP_406854598.1">
    <property type="nucleotide sequence ID" value="NZ_CP157484.1"/>
</dbReference>
<dbReference type="SUPFAM" id="SSF50341">
    <property type="entry name" value="CheW-like"/>
    <property type="match status" value="2"/>
</dbReference>
<dbReference type="GO" id="GO:0006935">
    <property type="term" value="P:chemotaxis"/>
    <property type="evidence" value="ECO:0007669"/>
    <property type="project" value="InterPro"/>
</dbReference>
<protein>
    <recommendedName>
        <fullName evidence="3">Chemotaxis protein CheA</fullName>
        <ecNumber evidence="2">2.7.13.3</ecNumber>
    </recommendedName>
</protein>
<evidence type="ECO:0000256" key="10">
    <source>
        <dbReference type="PROSITE-ProRule" id="PRU00169"/>
    </source>
</evidence>
<evidence type="ECO:0000256" key="7">
    <source>
        <dbReference type="ARBA" id="ARBA00023012"/>
    </source>
</evidence>
<dbReference type="InterPro" id="IPR036097">
    <property type="entry name" value="HisK_dim/P_sf"/>
</dbReference>
<feature type="compositionally biased region" description="Basic and acidic residues" evidence="11">
    <location>
        <begin position="593"/>
        <end position="605"/>
    </location>
</feature>
<proteinExistence type="predicted"/>
<dbReference type="Pfam" id="PF00072">
    <property type="entry name" value="Response_reg"/>
    <property type="match status" value="1"/>
</dbReference>
<comment type="catalytic activity">
    <reaction evidence="1">
        <text>ATP + protein L-histidine = ADP + protein N-phospho-L-histidine.</text>
        <dbReference type="EC" id="2.7.13.3"/>
    </reaction>
</comment>
<evidence type="ECO:0000256" key="8">
    <source>
        <dbReference type="ARBA" id="ARBA00035100"/>
    </source>
</evidence>
<dbReference type="EC" id="2.7.13.3" evidence="2"/>
<dbReference type="SMART" id="SM00073">
    <property type="entry name" value="HPT"/>
    <property type="match status" value="1"/>
</dbReference>
<evidence type="ECO:0000256" key="11">
    <source>
        <dbReference type="SAM" id="MobiDB-lite"/>
    </source>
</evidence>
<keyword evidence="5" id="KW-0808">Transferase</keyword>
<name>A0AAU7JBL6_9HYPH</name>
<feature type="domain" description="Response regulatory" evidence="13">
    <location>
        <begin position="753"/>
        <end position="871"/>
    </location>
</feature>
<evidence type="ECO:0000259" key="12">
    <source>
        <dbReference type="PROSITE" id="PS50109"/>
    </source>
</evidence>
<feature type="region of interest" description="Disordered" evidence="11">
    <location>
        <begin position="585"/>
        <end position="605"/>
    </location>
</feature>
<dbReference type="InterPro" id="IPR037006">
    <property type="entry name" value="CheA-like_homodim_sf"/>
</dbReference>
<dbReference type="PRINTS" id="PR00344">
    <property type="entry name" value="BCTRLSENSOR"/>
</dbReference>
<evidence type="ECO:0000256" key="9">
    <source>
        <dbReference type="PROSITE-ProRule" id="PRU00110"/>
    </source>
</evidence>
<dbReference type="CDD" id="cd00088">
    <property type="entry name" value="HPT"/>
    <property type="match status" value="1"/>
</dbReference>
<dbReference type="InterPro" id="IPR004105">
    <property type="entry name" value="CheA-like_dim"/>
</dbReference>
<dbReference type="CDD" id="cd00731">
    <property type="entry name" value="CheA_reg"/>
    <property type="match status" value="1"/>
</dbReference>
<dbReference type="Gene3D" id="3.40.50.2300">
    <property type="match status" value="1"/>
</dbReference>
<dbReference type="EMBL" id="CP157484">
    <property type="protein sequence ID" value="XBO37772.1"/>
    <property type="molecule type" value="Genomic_DNA"/>
</dbReference>
<dbReference type="SUPFAM" id="SSF55874">
    <property type="entry name" value="ATPase domain of HSP90 chaperone/DNA topoisomerase II/histidine kinase"/>
    <property type="match status" value="1"/>
</dbReference>
<gene>
    <name evidence="16" type="ORF">ABEG18_18890</name>
</gene>
<dbReference type="SUPFAM" id="SSF47384">
    <property type="entry name" value="Homodimeric domain of signal transducing histidine kinase"/>
    <property type="match status" value="1"/>
</dbReference>
<evidence type="ECO:0000256" key="3">
    <source>
        <dbReference type="ARBA" id="ARBA00021495"/>
    </source>
</evidence>
<dbReference type="SUPFAM" id="SSF47226">
    <property type="entry name" value="Histidine-containing phosphotransfer domain, HPT domain"/>
    <property type="match status" value="1"/>
</dbReference>
<dbReference type="Gene3D" id="3.30.565.10">
    <property type="entry name" value="Histidine kinase-like ATPase, C-terminal domain"/>
    <property type="match status" value="1"/>
</dbReference>
<dbReference type="InterPro" id="IPR001789">
    <property type="entry name" value="Sig_transdc_resp-reg_receiver"/>
</dbReference>
<dbReference type="SMART" id="SM00448">
    <property type="entry name" value="REC"/>
    <property type="match status" value="1"/>
</dbReference>
<dbReference type="InterPro" id="IPR002545">
    <property type="entry name" value="CheW-lke_dom"/>
</dbReference>
<keyword evidence="4 10" id="KW-0597">Phosphoprotein</keyword>
<evidence type="ECO:0000256" key="6">
    <source>
        <dbReference type="ARBA" id="ARBA00022777"/>
    </source>
</evidence>
<evidence type="ECO:0000259" key="13">
    <source>
        <dbReference type="PROSITE" id="PS50110"/>
    </source>
</evidence>
<dbReference type="InterPro" id="IPR011006">
    <property type="entry name" value="CheY-like_superfamily"/>
</dbReference>
<dbReference type="Gene3D" id="1.20.120.160">
    <property type="entry name" value="HPT domain"/>
    <property type="match status" value="1"/>
</dbReference>
<feature type="modified residue" description="Phosphohistidine" evidence="9">
    <location>
        <position position="44"/>
    </location>
</feature>
<sequence>MDDVLREFLTETLETVENVDRQLVQFEREPNNATMLAHIFRLVHTIKGTCGFLGLPRLEALSHAAESLISRFRDGAPVTTEAVTLILGTIDRIKMILRVLEESQSEPEGADTDLIERLTARAEEPAPPTAFAPAPSPPSAPAPAPLVLDELDDAGEIAPVPAAPQRRDEAEAPIQRQRSPGAIKQAGPRVAQGGPATAQSIRVGLDTLEGLMTMVSELVLTRNQLVELARHDENSDYKAPLQRLSSVTAELQERVMKTRMQPISTAWQKLPRLVRDLCAELGKDIELVLTGAETELDRQVLELIKDPFTHLIRNAADHGLETPEERRLVGKPPRGTIRISAIHESGTITIEVADDGRGLDVGRIAAKALERGLVTPAELERLSDERIARFIFEPGFTTVHNVSHVSGRGVGMDVVRSNIELIGGSVDVRWVPGEGSTLTMKIPLTLAIVAALIIETAGQRFAIPQVAVVELVQPRSTSEHRLESINGTWLLRLRDTLLPVVRLGAILGIDPPNRKLDPEAGFIVVLKLGKRSFGLVVDKVFHTEEIVVKSISNLLKPINVFSGNTILGDGRVILILDPNGIVQRMGHTPAPTRSERDESAPRRRVQEDKSSFLIFRAGEGELKAVPLAAVTRLEEFEVSQIETVGGRSVAQYRGDLIPIVQAVPGAPMHASGIQPVLVFSEGDRTAGIAVDEIVDIVEDHLDIKATGQAPGIVGSAVIRGRATEIIDVAHFLPLAYPDWFDSPAPTTSTRSNRVLLVDGAPFFRGMLAPVLKAAGYDVVALAEVDAALTVAQRSAESFAVVVVDIESRGRNGFDLAEGFQADRRTAELPVIGIASRLHPAAVERARALGLFDVVAKFDRAGLLEAIAEAIEAKEPAAA</sequence>
<comment type="function">
    <text evidence="8">Involved in the transmission of sensory signals from the chemoreceptors to the flagellar motors. CheA is autophosphorylated; it can transfer its phosphate group to either CheB or CheY.</text>
</comment>
<accession>A0AAU7JBL6</accession>
<dbReference type="InterPro" id="IPR036061">
    <property type="entry name" value="CheW-like_dom_sf"/>
</dbReference>
<dbReference type="Gene3D" id="1.10.287.560">
    <property type="entry name" value="Histidine kinase CheA-like, homodimeric domain"/>
    <property type="match status" value="1"/>
</dbReference>
<feature type="region of interest" description="Disordered" evidence="11">
    <location>
        <begin position="159"/>
        <end position="195"/>
    </location>
</feature>
<dbReference type="InterPro" id="IPR005467">
    <property type="entry name" value="His_kinase_dom"/>
</dbReference>
<dbReference type="InterPro" id="IPR036890">
    <property type="entry name" value="HATPase_C_sf"/>
</dbReference>
<evidence type="ECO:0000256" key="5">
    <source>
        <dbReference type="ARBA" id="ARBA00022679"/>
    </source>
</evidence>
<evidence type="ECO:0000256" key="4">
    <source>
        <dbReference type="ARBA" id="ARBA00022553"/>
    </source>
</evidence>
<feature type="domain" description="CheW-like" evidence="14">
    <location>
        <begin position="609"/>
        <end position="737"/>
    </location>
</feature>
<evidence type="ECO:0000259" key="15">
    <source>
        <dbReference type="PROSITE" id="PS50894"/>
    </source>
</evidence>
<dbReference type="PROSITE" id="PS50894">
    <property type="entry name" value="HPT"/>
    <property type="match status" value="1"/>
</dbReference>
<dbReference type="Pfam" id="PF02895">
    <property type="entry name" value="H-kinase_dim"/>
    <property type="match status" value="1"/>
</dbReference>
<dbReference type="PROSITE" id="PS50851">
    <property type="entry name" value="CHEW"/>
    <property type="match status" value="2"/>
</dbReference>
<feature type="domain" description="CheW-like" evidence="14">
    <location>
        <begin position="448"/>
        <end position="587"/>
    </location>
</feature>
<dbReference type="Pfam" id="PF02518">
    <property type="entry name" value="HATPase_c"/>
    <property type="match status" value="1"/>
</dbReference>
<evidence type="ECO:0000259" key="14">
    <source>
        <dbReference type="PROSITE" id="PS50851"/>
    </source>
</evidence>
<dbReference type="SMART" id="SM01231">
    <property type="entry name" value="H-kinase_dim"/>
    <property type="match status" value="1"/>
</dbReference>
<dbReference type="InterPro" id="IPR008207">
    <property type="entry name" value="Sig_transdc_His_kin_Hpt_dom"/>
</dbReference>
<dbReference type="InterPro" id="IPR036641">
    <property type="entry name" value="HPT_dom_sf"/>
</dbReference>
<dbReference type="GO" id="GO:0000155">
    <property type="term" value="F:phosphorelay sensor kinase activity"/>
    <property type="evidence" value="ECO:0007669"/>
    <property type="project" value="InterPro"/>
</dbReference>
<feature type="domain" description="Histidine kinase" evidence="12">
    <location>
        <begin position="196"/>
        <end position="446"/>
    </location>
</feature>
<organism evidence="16">
    <name type="scientific">Alsobacter sp. KACC 23698</name>
    <dbReference type="NCBI Taxonomy" id="3149229"/>
    <lineage>
        <taxon>Bacteria</taxon>
        <taxon>Pseudomonadati</taxon>
        <taxon>Pseudomonadota</taxon>
        <taxon>Alphaproteobacteria</taxon>
        <taxon>Hyphomicrobiales</taxon>
        <taxon>Alsobacteraceae</taxon>
        <taxon>Alsobacter</taxon>
    </lineage>
</organism>
<dbReference type="Pfam" id="PF01584">
    <property type="entry name" value="CheW"/>
    <property type="match status" value="2"/>
</dbReference>
<feature type="modified residue" description="4-aspartylphosphate" evidence="10">
    <location>
        <position position="804"/>
    </location>
</feature>
<evidence type="ECO:0000256" key="1">
    <source>
        <dbReference type="ARBA" id="ARBA00000085"/>
    </source>
</evidence>
<dbReference type="CDD" id="cd00156">
    <property type="entry name" value="REC"/>
    <property type="match status" value="1"/>
</dbReference>
<dbReference type="PANTHER" id="PTHR43395">
    <property type="entry name" value="SENSOR HISTIDINE KINASE CHEA"/>
    <property type="match status" value="1"/>
</dbReference>
<dbReference type="InterPro" id="IPR004358">
    <property type="entry name" value="Sig_transdc_His_kin-like_C"/>
</dbReference>
<dbReference type="AlphaFoldDB" id="A0AAU7JBL6"/>
<dbReference type="GO" id="GO:0005737">
    <property type="term" value="C:cytoplasm"/>
    <property type="evidence" value="ECO:0007669"/>
    <property type="project" value="InterPro"/>
</dbReference>
<dbReference type="Gene3D" id="2.30.30.40">
    <property type="entry name" value="SH3 Domains"/>
    <property type="match status" value="1"/>
</dbReference>
<evidence type="ECO:0000256" key="2">
    <source>
        <dbReference type="ARBA" id="ARBA00012438"/>
    </source>
</evidence>
<dbReference type="PANTHER" id="PTHR43395:SF1">
    <property type="entry name" value="CHEMOTAXIS PROTEIN CHEA"/>
    <property type="match status" value="1"/>
</dbReference>
<feature type="domain" description="HPt" evidence="15">
    <location>
        <begin position="1"/>
        <end position="100"/>
    </location>
</feature>
<evidence type="ECO:0000313" key="16">
    <source>
        <dbReference type="EMBL" id="XBO37772.1"/>
    </source>
</evidence>
<dbReference type="InterPro" id="IPR051315">
    <property type="entry name" value="Bact_Chemotaxis_CheA"/>
</dbReference>
<dbReference type="PROSITE" id="PS50109">
    <property type="entry name" value="HIS_KIN"/>
    <property type="match status" value="1"/>
</dbReference>
<dbReference type="CDD" id="cd16916">
    <property type="entry name" value="HATPase_CheA-like"/>
    <property type="match status" value="1"/>
</dbReference>
<feature type="compositionally biased region" description="Pro residues" evidence="11">
    <location>
        <begin position="125"/>
        <end position="144"/>
    </location>
</feature>
<feature type="region of interest" description="Disordered" evidence="11">
    <location>
        <begin position="124"/>
        <end position="146"/>
    </location>
</feature>
<keyword evidence="7" id="KW-0902">Two-component regulatory system</keyword>
<dbReference type="SMART" id="SM00260">
    <property type="entry name" value="CheW"/>
    <property type="match status" value="2"/>
</dbReference>
<dbReference type="InterPro" id="IPR003594">
    <property type="entry name" value="HATPase_dom"/>
</dbReference>
<dbReference type="SMART" id="SM00387">
    <property type="entry name" value="HATPase_c"/>
    <property type="match status" value="1"/>
</dbReference>
<dbReference type="FunFam" id="3.30.565.10:FF:000016">
    <property type="entry name" value="Chemotaxis protein CheA, putative"/>
    <property type="match status" value="1"/>
</dbReference>
<dbReference type="Pfam" id="PF01627">
    <property type="entry name" value="Hpt"/>
    <property type="match status" value="1"/>
</dbReference>
<dbReference type="PROSITE" id="PS50110">
    <property type="entry name" value="RESPONSE_REGULATORY"/>
    <property type="match status" value="1"/>
</dbReference>
<keyword evidence="6" id="KW-0418">Kinase</keyword>